<dbReference type="Proteomes" id="UP000250028">
    <property type="component" value="Unassembled WGS sequence"/>
</dbReference>
<dbReference type="AlphaFoldDB" id="A0A2Y8ZS42"/>
<gene>
    <name evidence="2" type="ORF">SAMN04489750_2040</name>
</gene>
<keyword evidence="1" id="KW-0812">Transmembrane</keyword>
<dbReference type="RefSeq" id="WP_109685502.1">
    <property type="nucleotide sequence ID" value="NZ_QGDN01000001.1"/>
</dbReference>
<keyword evidence="3" id="KW-1185">Reference proteome</keyword>
<name>A0A2Y8ZS42_9MICO</name>
<organism evidence="2 3">
    <name type="scientific">Branchiibius hedensis</name>
    <dbReference type="NCBI Taxonomy" id="672460"/>
    <lineage>
        <taxon>Bacteria</taxon>
        <taxon>Bacillati</taxon>
        <taxon>Actinomycetota</taxon>
        <taxon>Actinomycetes</taxon>
        <taxon>Micrococcales</taxon>
        <taxon>Dermacoccaceae</taxon>
        <taxon>Branchiibius</taxon>
    </lineage>
</organism>
<feature type="transmembrane region" description="Helical" evidence="1">
    <location>
        <begin position="17"/>
        <end position="40"/>
    </location>
</feature>
<dbReference type="EMBL" id="UESZ01000001">
    <property type="protein sequence ID" value="SSA34715.1"/>
    <property type="molecule type" value="Genomic_DNA"/>
</dbReference>
<evidence type="ECO:0000313" key="2">
    <source>
        <dbReference type="EMBL" id="SSA34715.1"/>
    </source>
</evidence>
<accession>A0A2Y8ZS42</accession>
<reference evidence="3" key="1">
    <citation type="submission" date="2016-10" db="EMBL/GenBank/DDBJ databases">
        <authorList>
            <person name="Varghese N."/>
            <person name="Submissions S."/>
        </authorList>
    </citation>
    <scope>NUCLEOTIDE SEQUENCE [LARGE SCALE GENOMIC DNA]</scope>
    <source>
        <strain evidence="3">DSM 22951</strain>
    </source>
</reference>
<evidence type="ECO:0000256" key="1">
    <source>
        <dbReference type="SAM" id="Phobius"/>
    </source>
</evidence>
<evidence type="ECO:0000313" key="3">
    <source>
        <dbReference type="Proteomes" id="UP000250028"/>
    </source>
</evidence>
<protein>
    <submittedName>
        <fullName evidence="2">Uncharacterized protein</fullName>
    </submittedName>
</protein>
<keyword evidence="1" id="KW-1133">Transmembrane helix</keyword>
<sequence length="221" mass="24644">MTALFTATQQTAPLPQWALWIGFGIAITTAIIALATYVANSRERTRAQARLVYAEVKEQTTFGANVETDVFSSIIPQIEEGAIEEQHILEETSGQTVKRYRTATVCICVTIELHNDSDELLLEWRAMLFDRSLKRYCDNAPLVAQPTVKPHSSAQIAVIFKAPDPANSADLSVDVTFRDSVGRTWQRRQGSPVESPRKWSIRLLGPFPATPVKQWQAGQKC</sequence>
<keyword evidence="1" id="KW-0472">Membrane</keyword>
<proteinExistence type="predicted"/>